<accession>A0A7Y5ARE5</accession>
<feature type="region of interest" description="Disordered" evidence="2">
    <location>
        <begin position="24"/>
        <end position="64"/>
    </location>
</feature>
<feature type="coiled-coil region" evidence="1">
    <location>
        <begin position="79"/>
        <end position="154"/>
    </location>
</feature>
<evidence type="ECO:0000256" key="1">
    <source>
        <dbReference type="SAM" id="Coils"/>
    </source>
</evidence>
<dbReference type="AlphaFoldDB" id="A0A7Y5ARE5"/>
<comment type="caution">
    <text evidence="3">The sequence shown here is derived from an EMBL/GenBank/DDBJ whole genome shotgun (WGS) entry which is preliminary data.</text>
</comment>
<dbReference type="RefSeq" id="WP_173501392.1">
    <property type="nucleotide sequence ID" value="NZ_JABSOD010000010.1"/>
</dbReference>
<keyword evidence="1" id="KW-0175">Coiled coil</keyword>
<dbReference type="EMBL" id="JABSOD010000010">
    <property type="protein sequence ID" value="NRQ43147.1"/>
    <property type="molecule type" value="Genomic_DNA"/>
</dbReference>
<dbReference type="Proteomes" id="UP000523161">
    <property type="component" value="Unassembled WGS sequence"/>
</dbReference>
<reference evidence="3 4" key="1">
    <citation type="submission" date="2020-06" db="EMBL/GenBank/DDBJ databases">
        <title>Rheinheimera sp. nov., a marine bacterium isolated from coastal.</title>
        <authorList>
            <person name="Yu Q."/>
            <person name="Qi Y."/>
            <person name="Pu J."/>
        </authorList>
    </citation>
    <scope>NUCLEOTIDE SEQUENCE [LARGE SCALE GENOMIC DNA]</scope>
    <source>
        <strain evidence="3 4">YQF-2</strain>
    </source>
</reference>
<keyword evidence="4" id="KW-1185">Reference proteome</keyword>
<name>A0A7Y5ARE5_9GAMM</name>
<proteinExistence type="predicted"/>
<feature type="compositionally biased region" description="Low complexity" evidence="2">
    <location>
        <begin position="32"/>
        <end position="64"/>
    </location>
</feature>
<evidence type="ECO:0000313" key="4">
    <source>
        <dbReference type="Proteomes" id="UP000523161"/>
    </source>
</evidence>
<evidence type="ECO:0000313" key="3">
    <source>
        <dbReference type="EMBL" id="NRQ43147.1"/>
    </source>
</evidence>
<protein>
    <submittedName>
        <fullName evidence="3">Uncharacterized protein</fullName>
    </submittedName>
</protein>
<gene>
    <name evidence="3" type="ORF">HRH59_11395</name>
</gene>
<sequence length="171" mass="19063">MTVSGLSINNYQLQYQLLKPETDVADSGTQRQDIAAIATPAATPAAQQAPKQQQQQDETSKQQQAFLSQLMEQMLANRIGLDKQKYDEIKEKIAEAEAEIDALKRQPQSPERDGKIAVLEAKLEKLGKALEGLIAEANRNREAKEREQQSINAAQQYQLTAATDKEPKLFL</sequence>
<organism evidence="3 4">
    <name type="scientific">Rheinheimera lutimaris</name>
    <dbReference type="NCBI Taxonomy" id="2740584"/>
    <lineage>
        <taxon>Bacteria</taxon>
        <taxon>Pseudomonadati</taxon>
        <taxon>Pseudomonadota</taxon>
        <taxon>Gammaproteobacteria</taxon>
        <taxon>Chromatiales</taxon>
        <taxon>Chromatiaceae</taxon>
        <taxon>Rheinheimera</taxon>
    </lineage>
</organism>
<evidence type="ECO:0000256" key="2">
    <source>
        <dbReference type="SAM" id="MobiDB-lite"/>
    </source>
</evidence>